<reference evidence="2 3" key="1">
    <citation type="submission" date="2017-11" db="EMBL/GenBank/DDBJ databases">
        <title>De-novo sequencing of pomegranate (Punica granatum L.) genome.</title>
        <authorList>
            <person name="Akparov Z."/>
            <person name="Amiraslanov A."/>
            <person name="Hajiyeva S."/>
            <person name="Abbasov M."/>
            <person name="Kaur K."/>
            <person name="Hamwieh A."/>
            <person name="Solovyev V."/>
            <person name="Salamov A."/>
            <person name="Braich B."/>
            <person name="Kosarev P."/>
            <person name="Mahmoud A."/>
            <person name="Hajiyev E."/>
            <person name="Babayeva S."/>
            <person name="Izzatullayeva V."/>
            <person name="Mammadov A."/>
            <person name="Mammadov A."/>
            <person name="Sharifova S."/>
            <person name="Ojaghi J."/>
            <person name="Eynullazada K."/>
            <person name="Bayramov B."/>
            <person name="Abdulazimova A."/>
            <person name="Shahmuradov I."/>
        </authorList>
    </citation>
    <scope>NUCLEOTIDE SEQUENCE [LARGE SCALE GENOMIC DNA]</scope>
    <source>
        <strain evidence="3">cv. AG2017</strain>
        <tissue evidence="2">Leaf</tissue>
    </source>
</reference>
<dbReference type="PANTHER" id="PTHR46398:SF5">
    <property type="entry name" value="ALPHA_BETA-HYDROLASES SUPERFAMILY PROTEIN"/>
    <property type="match status" value="1"/>
</dbReference>
<accession>A0A2I0IN45</accession>
<evidence type="ECO:0000313" key="2">
    <source>
        <dbReference type="EMBL" id="PKI45439.1"/>
    </source>
</evidence>
<dbReference type="PANTHER" id="PTHR46398">
    <property type="entry name" value="ALPHA/BETA-HYDROLASES SUPERFAMILY PROTEIN"/>
    <property type="match status" value="1"/>
</dbReference>
<gene>
    <name evidence="2" type="ORF">CRG98_034244</name>
</gene>
<feature type="region of interest" description="Disordered" evidence="1">
    <location>
        <begin position="75"/>
        <end position="106"/>
    </location>
</feature>
<sequence>MALSCNATSDHAVIWIERESQRALELMLEREKAMDIPASQRMERQKSIAREHTEEYKAALQKAVDLHIPSVYPPSSSQYGTFQETEEGENSSGLSGEASSLSSKKRTQSWQEFMERLFDVDDSGQMVFKKP</sequence>
<keyword evidence="3" id="KW-1185">Reference proteome</keyword>
<comment type="caution">
    <text evidence="2">The sequence shown here is derived from an EMBL/GenBank/DDBJ whole genome shotgun (WGS) entry which is preliminary data.</text>
</comment>
<evidence type="ECO:0000313" key="3">
    <source>
        <dbReference type="Proteomes" id="UP000233551"/>
    </source>
</evidence>
<evidence type="ECO:0000256" key="1">
    <source>
        <dbReference type="SAM" id="MobiDB-lite"/>
    </source>
</evidence>
<protein>
    <submittedName>
        <fullName evidence="2">Uncharacterized protein</fullName>
    </submittedName>
</protein>
<dbReference type="Proteomes" id="UP000233551">
    <property type="component" value="Unassembled WGS sequence"/>
</dbReference>
<name>A0A2I0IN45_PUNGR</name>
<proteinExistence type="predicted"/>
<feature type="compositionally biased region" description="Low complexity" evidence="1">
    <location>
        <begin position="90"/>
        <end position="102"/>
    </location>
</feature>
<dbReference type="EMBL" id="PGOL01002722">
    <property type="protein sequence ID" value="PKI45439.1"/>
    <property type="molecule type" value="Genomic_DNA"/>
</dbReference>
<organism evidence="2 3">
    <name type="scientific">Punica granatum</name>
    <name type="common">Pomegranate</name>
    <dbReference type="NCBI Taxonomy" id="22663"/>
    <lineage>
        <taxon>Eukaryota</taxon>
        <taxon>Viridiplantae</taxon>
        <taxon>Streptophyta</taxon>
        <taxon>Embryophyta</taxon>
        <taxon>Tracheophyta</taxon>
        <taxon>Spermatophyta</taxon>
        <taxon>Magnoliopsida</taxon>
        <taxon>eudicotyledons</taxon>
        <taxon>Gunneridae</taxon>
        <taxon>Pentapetalae</taxon>
        <taxon>rosids</taxon>
        <taxon>malvids</taxon>
        <taxon>Myrtales</taxon>
        <taxon>Lythraceae</taxon>
        <taxon>Punica</taxon>
    </lineage>
</organism>
<dbReference type="STRING" id="22663.A0A2I0IN45"/>
<dbReference type="AlphaFoldDB" id="A0A2I0IN45"/>